<gene>
    <name evidence="1" type="ORF">PG986_009361</name>
</gene>
<reference evidence="1 2" key="1">
    <citation type="submission" date="2023-01" db="EMBL/GenBank/DDBJ databases">
        <title>Analysis of 21 Apiospora genomes using comparative genomics revels a genus with tremendous synthesis potential of carbohydrate active enzymes and secondary metabolites.</title>
        <authorList>
            <person name="Sorensen T."/>
        </authorList>
    </citation>
    <scope>NUCLEOTIDE SEQUENCE [LARGE SCALE GENOMIC DNA]</scope>
    <source>
        <strain evidence="1 2">CBS 24483</strain>
    </source>
</reference>
<proteinExistence type="predicted"/>
<dbReference type="GeneID" id="92078645"/>
<name>A0ABR1Q7R6_9PEZI</name>
<keyword evidence="2" id="KW-1185">Reference proteome</keyword>
<dbReference type="Proteomes" id="UP001391051">
    <property type="component" value="Unassembled WGS sequence"/>
</dbReference>
<evidence type="ECO:0000313" key="1">
    <source>
        <dbReference type="EMBL" id="KAK7948475.1"/>
    </source>
</evidence>
<dbReference type="InterPro" id="IPR036047">
    <property type="entry name" value="F-box-like_dom_sf"/>
</dbReference>
<evidence type="ECO:0008006" key="3">
    <source>
        <dbReference type="Google" id="ProtNLM"/>
    </source>
</evidence>
<accession>A0ABR1Q7R6</accession>
<organism evidence="1 2">
    <name type="scientific">Apiospora aurea</name>
    <dbReference type="NCBI Taxonomy" id="335848"/>
    <lineage>
        <taxon>Eukaryota</taxon>
        <taxon>Fungi</taxon>
        <taxon>Dikarya</taxon>
        <taxon>Ascomycota</taxon>
        <taxon>Pezizomycotina</taxon>
        <taxon>Sordariomycetes</taxon>
        <taxon>Xylariomycetidae</taxon>
        <taxon>Amphisphaeriales</taxon>
        <taxon>Apiosporaceae</taxon>
        <taxon>Apiospora</taxon>
    </lineage>
</organism>
<protein>
    <recommendedName>
        <fullName evidence="3">F-box domain-containing protein</fullName>
    </recommendedName>
</protein>
<dbReference type="RefSeq" id="XP_066697981.1">
    <property type="nucleotide sequence ID" value="XM_066845583.1"/>
</dbReference>
<dbReference type="SUPFAM" id="SSF81383">
    <property type="entry name" value="F-box domain"/>
    <property type="match status" value="1"/>
</dbReference>
<evidence type="ECO:0000313" key="2">
    <source>
        <dbReference type="Proteomes" id="UP001391051"/>
    </source>
</evidence>
<comment type="caution">
    <text evidence="1">The sequence shown here is derived from an EMBL/GenBank/DDBJ whole genome shotgun (WGS) entry which is preliminary data.</text>
</comment>
<sequence>MSSISQSPIADKAPEPPSALNIPELLESILLYLDERTLLVTVQRVSKPWHDLIATSPRLQRKLFLLPDDSAAAARDPRPNPLLVAAFPFCFDDILSPFQPRQIWPRLWTAPHAFGHPRASWRRMLVHQPPALVSEVLLPTSREHPQRWHPQQWLPLSRPARRPPALRMQDLLTGVFREFRQGIGSSRTRVDGGGYDVTIDSFECSDGPEFLEGPGRANVAGFKVIWRLHEPAYAQRRRAVEDALGLDGKGGSKVPGGEAAACPCGAQCGVGECGFSGSAFRAAEKDPVSIVAKIVVIMAHIQEDRVLITRYQFSIAVQGQ</sequence>
<dbReference type="EMBL" id="JAQQWE010000006">
    <property type="protein sequence ID" value="KAK7948475.1"/>
    <property type="molecule type" value="Genomic_DNA"/>
</dbReference>
<dbReference type="CDD" id="cd09917">
    <property type="entry name" value="F-box_SF"/>
    <property type="match status" value="1"/>
</dbReference>